<dbReference type="Proteomes" id="UP000309992">
    <property type="component" value="Unassembled WGS sequence"/>
</dbReference>
<evidence type="ECO:0000313" key="6">
    <source>
        <dbReference type="Proteomes" id="UP000309992"/>
    </source>
</evidence>
<dbReference type="PRINTS" id="PR00035">
    <property type="entry name" value="HTHGNTR"/>
</dbReference>
<keyword evidence="3" id="KW-0804">Transcription</keyword>
<accession>A0ABY2RWN4</accession>
<dbReference type="Gene3D" id="1.10.10.10">
    <property type="entry name" value="Winged helix-like DNA-binding domain superfamily/Winged helix DNA-binding domain"/>
    <property type="match status" value="1"/>
</dbReference>
<gene>
    <name evidence="5" type="ORF">FCN18_30170</name>
</gene>
<keyword evidence="6" id="KW-1185">Reference proteome</keyword>
<dbReference type="CDD" id="cd07377">
    <property type="entry name" value="WHTH_GntR"/>
    <property type="match status" value="1"/>
</dbReference>
<dbReference type="SMART" id="SM00345">
    <property type="entry name" value="HTH_GNTR"/>
    <property type="match status" value="1"/>
</dbReference>
<comment type="caution">
    <text evidence="5">The sequence shown here is derived from an EMBL/GenBank/DDBJ whole genome shotgun (WGS) entry which is preliminary data.</text>
</comment>
<organism evidence="5 6">
    <name type="scientific">Prauserella endophytica</name>
    <dbReference type="NCBI Taxonomy" id="1592324"/>
    <lineage>
        <taxon>Bacteria</taxon>
        <taxon>Bacillati</taxon>
        <taxon>Actinomycetota</taxon>
        <taxon>Actinomycetes</taxon>
        <taxon>Pseudonocardiales</taxon>
        <taxon>Pseudonocardiaceae</taxon>
        <taxon>Prauserella</taxon>
        <taxon>Prauserella coralliicola group</taxon>
    </lineage>
</organism>
<dbReference type="SUPFAM" id="SSF46785">
    <property type="entry name" value="Winged helix' DNA-binding domain"/>
    <property type="match status" value="1"/>
</dbReference>
<dbReference type="InterPro" id="IPR036390">
    <property type="entry name" value="WH_DNA-bd_sf"/>
</dbReference>
<dbReference type="InterPro" id="IPR050679">
    <property type="entry name" value="Bact_HTH_transcr_reg"/>
</dbReference>
<keyword evidence="1" id="KW-0805">Transcription regulation</keyword>
<protein>
    <submittedName>
        <fullName evidence="5">GntR family transcriptional regulator</fullName>
    </submittedName>
</protein>
<keyword evidence="2" id="KW-0238">DNA-binding</keyword>
<name>A0ABY2RWN4_9PSEU</name>
<evidence type="ECO:0000256" key="2">
    <source>
        <dbReference type="ARBA" id="ARBA00023125"/>
    </source>
</evidence>
<evidence type="ECO:0000259" key="4">
    <source>
        <dbReference type="PROSITE" id="PS50949"/>
    </source>
</evidence>
<evidence type="ECO:0000256" key="1">
    <source>
        <dbReference type="ARBA" id="ARBA00023015"/>
    </source>
</evidence>
<dbReference type="EMBL" id="SWMS01000023">
    <property type="protein sequence ID" value="TKG63568.1"/>
    <property type="molecule type" value="Genomic_DNA"/>
</dbReference>
<evidence type="ECO:0000313" key="5">
    <source>
        <dbReference type="EMBL" id="TKG63568.1"/>
    </source>
</evidence>
<evidence type="ECO:0000256" key="3">
    <source>
        <dbReference type="ARBA" id="ARBA00023163"/>
    </source>
</evidence>
<dbReference type="PANTHER" id="PTHR44846">
    <property type="entry name" value="MANNOSYL-D-GLYCERATE TRANSPORT/METABOLISM SYSTEM REPRESSOR MNGR-RELATED"/>
    <property type="match status" value="1"/>
</dbReference>
<proteinExistence type="predicted"/>
<dbReference type="InterPro" id="IPR036388">
    <property type="entry name" value="WH-like_DNA-bd_sf"/>
</dbReference>
<dbReference type="Pfam" id="PF00392">
    <property type="entry name" value="GntR"/>
    <property type="match status" value="1"/>
</dbReference>
<dbReference type="InterPro" id="IPR000524">
    <property type="entry name" value="Tscrpt_reg_HTH_GntR"/>
</dbReference>
<feature type="domain" description="HTH gntR-type" evidence="4">
    <location>
        <begin position="51"/>
        <end position="119"/>
    </location>
</feature>
<dbReference type="PROSITE" id="PS50949">
    <property type="entry name" value="HTH_GNTR"/>
    <property type="match status" value="1"/>
</dbReference>
<dbReference type="PANTHER" id="PTHR44846:SF17">
    <property type="entry name" value="GNTR-FAMILY TRANSCRIPTIONAL REGULATOR"/>
    <property type="match status" value="1"/>
</dbReference>
<reference evidence="5 6" key="1">
    <citation type="journal article" date="2015" name="Antonie Van Leeuwenhoek">
        <title>Prauserella endophytica sp. nov., an endophytic actinobacterium isolated from Tamarix taklamakanensis.</title>
        <authorList>
            <person name="Liu J.M."/>
            <person name="Habden X."/>
            <person name="Guo L."/>
            <person name="Tuo L."/>
            <person name="Jiang Z.K."/>
            <person name="Liu S.W."/>
            <person name="Liu X.F."/>
            <person name="Chen L."/>
            <person name="Li R.F."/>
            <person name="Zhang Y.Q."/>
            <person name="Sun C.H."/>
        </authorList>
    </citation>
    <scope>NUCLEOTIDE SEQUENCE [LARGE SCALE GENOMIC DNA]</scope>
    <source>
        <strain evidence="5 6">CGMCC 4.7182</strain>
    </source>
</reference>
<sequence>MQVKYRLLWTSVGVRVRLWTSLWQGRRIGVRIFLQVSWDNRADRIDHDGPDFVWEQVAADLRADIESGALAPGVRLPSESALASIYGVARGTIGRALLKLKEDGLVVTRFGRGTFVART</sequence>